<sequence>MTRFAKSALAALISLCTPLAAPLGITQAVHAADLTVYSEDDGSVCGETWVLSKITHRFSYQVHHVPHLPEVAITDFRDIRQHRYEQASEEWPIGRHYCRATVSLSDGRDRSIFYLIEEGQGFASIGDNVEFCVSGFDRWMVYNGRCRVLR</sequence>
<gene>
    <name evidence="2" type="ORF">O7A60_22225</name>
</gene>
<feature type="chain" id="PRO_5045609452" evidence="1">
    <location>
        <begin position="32"/>
        <end position="150"/>
    </location>
</feature>
<reference evidence="2 3" key="1">
    <citation type="submission" date="2022-12" db="EMBL/GenBank/DDBJ databases">
        <authorList>
            <person name="Muema E."/>
        </authorList>
    </citation>
    <scope>NUCLEOTIDE SEQUENCE [LARGE SCALE GENOMIC DNA]</scope>
    <source>
        <strain evidence="3">1326</strain>
    </source>
</reference>
<dbReference type="RefSeq" id="WP_337108015.1">
    <property type="nucleotide sequence ID" value="NZ_JAPYKS010000017.1"/>
</dbReference>
<evidence type="ECO:0000256" key="1">
    <source>
        <dbReference type="SAM" id="SignalP"/>
    </source>
</evidence>
<dbReference type="EMBL" id="JAPYKS010000017">
    <property type="protein sequence ID" value="MEI9411464.1"/>
    <property type="molecule type" value="Genomic_DNA"/>
</dbReference>
<feature type="signal peptide" evidence="1">
    <location>
        <begin position="1"/>
        <end position="31"/>
    </location>
</feature>
<evidence type="ECO:0000313" key="2">
    <source>
        <dbReference type="EMBL" id="MEI9411464.1"/>
    </source>
</evidence>
<organism evidence="2 3">
    <name type="scientific">Mesorhizobium salmacidum</name>
    <dbReference type="NCBI Taxonomy" id="3015171"/>
    <lineage>
        <taxon>Bacteria</taxon>
        <taxon>Pseudomonadati</taxon>
        <taxon>Pseudomonadota</taxon>
        <taxon>Alphaproteobacteria</taxon>
        <taxon>Hyphomicrobiales</taxon>
        <taxon>Phyllobacteriaceae</taxon>
        <taxon>Mesorhizobium</taxon>
    </lineage>
</organism>
<evidence type="ECO:0000313" key="3">
    <source>
        <dbReference type="Proteomes" id="UP001387293"/>
    </source>
</evidence>
<accession>A0ABU8L0H1</accession>
<protein>
    <submittedName>
        <fullName evidence="2">Uncharacterized protein</fullName>
    </submittedName>
</protein>
<keyword evidence="3" id="KW-1185">Reference proteome</keyword>
<name>A0ABU8L0H1_9HYPH</name>
<dbReference type="Proteomes" id="UP001387293">
    <property type="component" value="Unassembled WGS sequence"/>
</dbReference>
<proteinExistence type="predicted"/>
<comment type="caution">
    <text evidence="2">The sequence shown here is derived from an EMBL/GenBank/DDBJ whole genome shotgun (WGS) entry which is preliminary data.</text>
</comment>
<keyword evidence="1" id="KW-0732">Signal</keyword>